<reference evidence="12 13" key="1">
    <citation type="submission" date="2013-09" db="EMBL/GenBank/DDBJ databases">
        <title>Whole genome shotgun sequence of Novosphingobium tardaugens NBRC 16725.</title>
        <authorList>
            <person name="Isaki S."/>
            <person name="Hosoyama A."/>
            <person name="Tsuchikane K."/>
            <person name="Katsumata H."/>
            <person name="Ando Y."/>
            <person name="Yamazaki S."/>
            <person name="Fujita N."/>
        </authorList>
    </citation>
    <scope>NUCLEOTIDE SEQUENCE [LARGE SCALE GENOMIC DNA]</scope>
    <source>
        <strain evidence="12 13">NBRC 16725</strain>
    </source>
</reference>
<protein>
    <submittedName>
        <fullName evidence="12">Putative NADH-dependent oxidoreductase</fullName>
    </submittedName>
</protein>
<keyword evidence="5" id="KW-0288">FMN</keyword>
<name>U2ZYZ7_9SPHN</name>
<organism evidence="12 13">
    <name type="scientific">Caenibius tardaugens NBRC 16725</name>
    <dbReference type="NCBI Taxonomy" id="1219035"/>
    <lineage>
        <taxon>Bacteria</taxon>
        <taxon>Pseudomonadati</taxon>
        <taxon>Pseudomonadota</taxon>
        <taxon>Alphaproteobacteria</taxon>
        <taxon>Sphingomonadales</taxon>
        <taxon>Erythrobacteraceae</taxon>
        <taxon>Caenibius</taxon>
    </lineage>
</organism>
<sequence length="708" mass="76019">MSNALPHLISEGRIGSMVLRNRIAVPAMGVSMAEPDGHCGERIIRYHEEQARGGVGLIITGVAGVAWPIGGNQLNQIAISDDRFLPGLTALTTAVHKHGAKIAAQIHHGGLVAQVDMLEGRPMWAPDYPPAPKTDFTAAFIPEEIAQMAKPTEPVTLKIMTVEDIALVIRQFAEAGVRAKTAGFDAVEIHGGHGYLLSSFISPKTNGRTDDYGGSRENRIRFLLEVIRAVRAAVGPDFPVWCKLDSREVGKEGGLTIDDAIWNAQQAEAAGVDAICVTAYHDTDQPKLHSGSHTPHTPGLNIPFAAQIKAAVKVPVIASGRIEPEVGDKAIADGSLDFVAMGRKMLADPHLPAKLTAGRQEDVLPCIYCYTCISAIYVNDSARCAVNPETGFEFKRPDRKNGDARRKRVVVIGGGPGGMESARRMDALGHEVVLLEKGDKLGGTLRFASLAYAANERLLDWLQRQIKASKVDVRLKADATADLIRALNPDEVIVATGARRAMPPIPGSDQAHVLSGDDMRQLMLGQSSDELKRKTGWLARTATRIGAATGITDNLEFVRKATHQWMPLGQNVVIIGGELVGLELAEFLGERGRRVTVIDEQQRLGRGLTIVRRMRLLEELREHGIDLRGGVSGIRIDADAVRFADEHGQEQAVPCDQVIVAQGATGDVALAEELKAAGLSVHCVGDALGVTYIEGAMRGAADLVDRIG</sequence>
<keyword evidence="13" id="KW-1185">Reference proteome</keyword>
<dbReference type="PRINTS" id="PR00411">
    <property type="entry name" value="PNDRDTASEI"/>
</dbReference>
<dbReference type="InterPro" id="IPR036188">
    <property type="entry name" value="FAD/NAD-bd_sf"/>
</dbReference>
<keyword evidence="4" id="KW-0285">Flavoprotein</keyword>
<dbReference type="Proteomes" id="UP000016568">
    <property type="component" value="Unassembled WGS sequence"/>
</dbReference>
<dbReference type="GO" id="GO:0051536">
    <property type="term" value="F:iron-sulfur cluster binding"/>
    <property type="evidence" value="ECO:0007669"/>
    <property type="project" value="UniProtKB-KW"/>
</dbReference>
<evidence type="ECO:0000313" key="13">
    <source>
        <dbReference type="Proteomes" id="UP000016568"/>
    </source>
</evidence>
<comment type="caution">
    <text evidence="12">The sequence shown here is derived from an EMBL/GenBank/DDBJ whole genome shotgun (WGS) entry which is preliminary data.</text>
</comment>
<proteinExistence type="inferred from homology"/>
<evidence type="ECO:0000256" key="8">
    <source>
        <dbReference type="ARBA" id="ARBA00023004"/>
    </source>
</evidence>
<dbReference type="Gene3D" id="3.50.50.60">
    <property type="entry name" value="FAD/NAD(P)-binding domain"/>
    <property type="match status" value="1"/>
</dbReference>
<dbReference type="KEGG" id="ntd:EGO55_14560"/>
<dbReference type="Pfam" id="PF00724">
    <property type="entry name" value="Oxidored_FMN"/>
    <property type="match status" value="1"/>
</dbReference>
<keyword evidence="6" id="KW-0479">Metal-binding</keyword>
<dbReference type="AlphaFoldDB" id="U2ZYZ7"/>
<dbReference type="OrthoDB" id="9804454at2"/>
<feature type="domain" description="NADH:flavin oxidoreductase/NADH oxidase N-terminal" evidence="10">
    <location>
        <begin position="14"/>
        <end position="361"/>
    </location>
</feature>
<evidence type="ECO:0000256" key="5">
    <source>
        <dbReference type="ARBA" id="ARBA00022643"/>
    </source>
</evidence>
<evidence type="ECO:0000256" key="4">
    <source>
        <dbReference type="ARBA" id="ARBA00022630"/>
    </source>
</evidence>
<evidence type="ECO:0000256" key="3">
    <source>
        <dbReference type="ARBA" id="ARBA00011048"/>
    </source>
</evidence>
<dbReference type="InterPro" id="IPR013785">
    <property type="entry name" value="Aldolase_TIM"/>
</dbReference>
<dbReference type="PANTHER" id="PTHR42917">
    <property type="entry name" value="2,4-DIENOYL-COA REDUCTASE"/>
    <property type="match status" value="1"/>
</dbReference>
<evidence type="ECO:0000259" key="11">
    <source>
        <dbReference type="Pfam" id="PF07992"/>
    </source>
</evidence>
<keyword evidence="8" id="KW-0408">Iron</keyword>
<dbReference type="GO" id="GO:0046872">
    <property type="term" value="F:metal ion binding"/>
    <property type="evidence" value="ECO:0007669"/>
    <property type="project" value="UniProtKB-KW"/>
</dbReference>
<evidence type="ECO:0000256" key="1">
    <source>
        <dbReference type="ARBA" id="ARBA00001917"/>
    </source>
</evidence>
<accession>U2ZYZ7</accession>
<dbReference type="SUPFAM" id="SSF51905">
    <property type="entry name" value="FAD/NAD(P)-binding domain"/>
    <property type="match status" value="1"/>
</dbReference>
<dbReference type="GO" id="GO:0016491">
    <property type="term" value="F:oxidoreductase activity"/>
    <property type="evidence" value="ECO:0007669"/>
    <property type="project" value="UniProtKB-KW"/>
</dbReference>
<evidence type="ECO:0000256" key="9">
    <source>
        <dbReference type="ARBA" id="ARBA00023014"/>
    </source>
</evidence>
<dbReference type="eggNOG" id="COG0446">
    <property type="taxonomic scope" value="Bacteria"/>
</dbReference>
<dbReference type="Pfam" id="PF07992">
    <property type="entry name" value="Pyr_redox_2"/>
    <property type="match status" value="1"/>
</dbReference>
<dbReference type="GO" id="GO:0010181">
    <property type="term" value="F:FMN binding"/>
    <property type="evidence" value="ECO:0007669"/>
    <property type="project" value="InterPro"/>
</dbReference>
<feature type="domain" description="FAD/NAD(P)-binding" evidence="11">
    <location>
        <begin position="408"/>
        <end position="679"/>
    </location>
</feature>
<keyword evidence="9" id="KW-0411">Iron-sulfur</keyword>
<dbReference type="PANTHER" id="PTHR42917:SF2">
    <property type="entry name" value="2,4-DIENOYL-COA REDUCTASE [(2E)-ENOYL-COA-PRODUCING]"/>
    <property type="match status" value="1"/>
</dbReference>
<dbReference type="eggNOG" id="COG1902">
    <property type="taxonomic scope" value="Bacteria"/>
</dbReference>
<dbReference type="InterPro" id="IPR023753">
    <property type="entry name" value="FAD/NAD-binding_dom"/>
</dbReference>
<gene>
    <name evidence="12" type="ORF">NT2_01_05170</name>
</gene>
<dbReference type="Gene3D" id="3.20.20.70">
    <property type="entry name" value="Aldolase class I"/>
    <property type="match status" value="1"/>
</dbReference>
<evidence type="ECO:0000256" key="6">
    <source>
        <dbReference type="ARBA" id="ARBA00022723"/>
    </source>
</evidence>
<dbReference type="Gene3D" id="3.40.50.720">
    <property type="entry name" value="NAD(P)-binding Rossmann-like Domain"/>
    <property type="match status" value="1"/>
</dbReference>
<dbReference type="InterPro" id="IPR051793">
    <property type="entry name" value="NADH:flavin_oxidoreductase"/>
</dbReference>
<dbReference type="InterPro" id="IPR001155">
    <property type="entry name" value="OxRdtase_FMN_N"/>
</dbReference>
<dbReference type="SUPFAM" id="SSF51395">
    <property type="entry name" value="FMN-linked oxidoreductases"/>
    <property type="match status" value="1"/>
</dbReference>
<comment type="cofactor">
    <cofactor evidence="2">
        <name>[4Fe-4S] cluster</name>
        <dbReference type="ChEBI" id="CHEBI:49883"/>
    </cofactor>
</comment>
<comment type="cofactor">
    <cofactor evidence="1">
        <name>FMN</name>
        <dbReference type="ChEBI" id="CHEBI:58210"/>
    </cofactor>
</comment>
<evidence type="ECO:0000259" key="10">
    <source>
        <dbReference type="Pfam" id="PF00724"/>
    </source>
</evidence>
<evidence type="ECO:0000313" key="12">
    <source>
        <dbReference type="EMBL" id="GAD47743.1"/>
    </source>
</evidence>
<keyword evidence="7" id="KW-0560">Oxidoreductase</keyword>
<evidence type="ECO:0000256" key="7">
    <source>
        <dbReference type="ARBA" id="ARBA00023002"/>
    </source>
</evidence>
<dbReference type="PRINTS" id="PR00368">
    <property type="entry name" value="FADPNR"/>
</dbReference>
<dbReference type="RefSeq" id="WP_021688650.1">
    <property type="nucleotide sequence ID" value="NZ_BASZ01000001.1"/>
</dbReference>
<dbReference type="EMBL" id="BASZ01000001">
    <property type="protein sequence ID" value="GAD47743.1"/>
    <property type="molecule type" value="Genomic_DNA"/>
</dbReference>
<comment type="similarity">
    <text evidence="3">In the N-terminal section; belongs to the NADH:flavin oxidoreductase/NADH oxidase family.</text>
</comment>
<evidence type="ECO:0000256" key="2">
    <source>
        <dbReference type="ARBA" id="ARBA00001966"/>
    </source>
</evidence>
<dbReference type="CDD" id="cd02803">
    <property type="entry name" value="OYE_like_FMN_family"/>
    <property type="match status" value="1"/>
</dbReference>